<organism evidence="7 8">
    <name type="scientific">Halosegnis rubeus</name>
    <dbReference type="NCBI Taxonomy" id="2212850"/>
    <lineage>
        <taxon>Archaea</taxon>
        <taxon>Methanobacteriati</taxon>
        <taxon>Methanobacteriota</taxon>
        <taxon>Stenosarchaea group</taxon>
        <taxon>Halobacteria</taxon>
        <taxon>Halobacteriales</taxon>
        <taxon>Natronomonadaceae</taxon>
        <taxon>Halosegnis</taxon>
    </lineage>
</organism>
<sequence length="235" mass="25096">MSVRYEPGATLVHRLDPRAKLAAQVGIAVAALAHTTPRGLVALTLLAGVILALARTSPTAALAEFALVLPFLVGGPLIEGVTISPVGFSIEQAIPPALAAYRTVLLLLVAAVYVRTTPIRESRAAIQRTVPGKPGQLLGVGVGFVFRFLPLLRRDIARLRDGSAARLGTERSIRERMRLVAVGGLNRAFQRAERFELAVQARCLAWNPTLPRLRFARRDAPVLALAAGLLAVTVI</sequence>
<dbReference type="InterPro" id="IPR051611">
    <property type="entry name" value="ECF_transporter_component"/>
</dbReference>
<proteinExistence type="predicted"/>
<keyword evidence="2" id="KW-1003">Cell membrane</keyword>
<protein>
    <submittedName>
        <fullName evidence="7">Energy-coupling factor transporter transmembrane protein EcfT</fullName>
    </submittedName>
</protein>
<comment type="subcellular location">
    <subcellularLocation>
        <location evidence="1">Membrane</location>
        <topology evidence="1">Multi-pass membrane protein</topology>
    </subcellularLocation>
</comment>
<dbReference type="PANTHER" id="PTHR34857">
    <property type="entry name" value="SLL0384 PROTEIN"/>
    <property type="match status" value="1"/>
</dbReference>
<keyword evidence="4 6" id="KW-1133">Transmembrane helix</keyword>
<dbReference type="Pfam" id="PF02361">
    <property type="entry name" value="CbiQ"/>
    <property type="match status" value="1"/>
</dbReference>
<evidence type="ECO:0000256" key="6">
    <source>
        <dbReference type="SAM" id="Phobius"/>
    </source>
</evidence>
<evidence type="ECO:0000313" key="8">
    <source>
        <dbReference type="Proteomes" id="UP000326302"/>
    </source>
</evidence>
<keyword evidence="3 6" id="KW-0812">Transmembrane</keyword>
<name>A0A5N5U9J2_9EURY</name>
<comment type="caution">
    <text evidence="7">The sequence shown here is derived from an EMBL/GenBank/DDBJ whole genome shotgun (WGS) entry which is preliminary data.</text>
</comment>
<evidence type="ECO:0000256" key="1">
    <source>
        <dbReference type="ARBA" id="ARBA00004141"/>
    </source>
</evidence>
<dbReference type="AlphaFoldDB" id="A0A5N5U9J2"/>
<dbReference type="Proteomes" id="UP000326302">
    <property type="component" value="Unassembled WGS sequence"/>
</dbReference>
<dbReference type="RefSeq" id="WP_152120295.1">
    <property type="nucleotide sequence ID" value="NZ_QJOW01000003.1"/>
</dbReference>
<dbReference type="CDD" id="cd16914">
    <property type="entry name" value="EcfT"/>
    <property type="match status" value="1"/>
</dbReference>
<gene>
    <name evidence="7" type="ORF">DMP03_08665</name>
</gene>
<feature type="transmembrane region" description="Helical" evidence="6">
    <location>
        <begin position="60"/>
        <end position="81"/>
    </location>
</feature>
<evidence type="ECO:0000256" key="4">
    <source>
        <dbReference type="ARBA" id="ARBA00022989"/>
    </source>
</evidence>
<feature type="transmembrane region" description="Helical" evidence="6">
    <location>
        <begin position="93"/>
        <end position="114"/>
    </location>
</feature>
<dbReference type="OrthoDB" id="204634at2157"/>
<dbReference type="GO" id="GO:0005886">
    <property type="term" value="C:plasma membrane"/>
    <property type="evidence" value="ECO:0007669"/>
    <property type="project" value="UniProtKB-ARBA"/>
</dbReference>
<dbReference type="InterPro" id="IPR003339">
    <property type="entry name" value="ABC/ECF_trnsptr_transmembrane"/>
</dbReference>
<dbReference type="EMBL" id="QJOW01000003">
    <property type="protein sequence ID" value="KAB7515295.1"/>
    <property type="molecule type" value="Genomic_DNA"/>
</dbReference>
<reference evidence="7 8" key="1">
    <citation type="submission" date="2019-10" db="EMBL/GenBank/DDBJ databases">
        <title>Unraveling microbial dark matter from salterns through culturing: the case of the genus Halosegnis.</title>
        <authorList>
            <person name="Duran-Viseras A."/>
            <person name="Andrei A.-S."/>
            <person name="Vera-Gargallo B."/>
            <person name="Ghai R."/>
            <person name="Sanchez-Porro C."/>
            <person name="Ventosa A."/>
        </authorList>
    </citation>
    <scope>NUCLEOTIDE SEQUENCE [LARGE SCALE GENOMIC DNA]</scope>
    <source>
        <strain evidence="7 8">F17-44</strain>
    </source>
</reference>
<accession>A0A5N5U9J2</accession>
<dbReference type="PANTHER" id="PTHR34857:SF2">
    <property type="entry name" value="SLL0384 PROTEIN"/>
    <property type="match status" value="1"/>
</dbReference>
<evidence type="ECO:0000256" key="2">
    <source>
        <dbReference type="ARBA" id="ARBA00022475"/>
    </source>
</evidence>
<evidence type="ECO:0000313" key="7">
    <source>
        <dbReference type="EMBL" id="KAB7515295.1"/>
    </source>
</evidence>
<keyword evidence="5 6" id="KW-0472">Membrane</keyword>
<evidence type="ECO:0000256" key="3">
    <source>
        <dbReference type="ARBA" id="ARBA00022692"/>
    </source>
</evidence>
<evidence type="ECO:0000256" key="5">
    <source>
        <dbReference type="ARBA" id="ARBA00023136"/>
    </source>
</evidence>
<feature type="transmembrane region" description="Helical" evidence="6">
    <location>
        <begin position="21"/>
        <end position="54"/>
    </location>
</feature>